<evidence type="ECO:0000256" key="4">
    <source>
        <dbReference type="ARBA" id="ARBA00023163"/>
    </source>
</evidence>
<evidence type="ECO:0000256" key="2">
    <source>
        <dbReference type="ARBA" id="ARBA00023015"/>
    </source>
</evidence>
<keyword evidence="3" id="KW-0731">Sigma factor</keyword>
<feature type="domain" description="RNA polymerase sigma factor 70 region 4 type 2" evidence="7">
    <location>
        <begin position="163"/>
        <end position="212"/>
    </location>
</feature>
<dbReference type="Gene3D" id="1.10.1740.10">
    <property type="match status" value="1"/>
</dbReference>
<comment type="similarity">
    <text evidence="1">Belongs to the sigma-70 factor family. ECF subfamily.</text>
</comment>
<reference evidence="9" key="1">
    <citation type="submission" date="2023-07" db="EMBL/GenBank/DDBJ databases">
        <title>30 novel species of actinomycetes from the DSMZ collection.</title>
        <authorList>
            <person name="Nouioui I."/>
        </authorList>
    </citation>
    <scope>NUCLEOTIDE SEQUENCE [LARGE SCALE GENOMIC DNA]</scope>
    <source>
        <strain evidence="9">DSM 45055</strain>
    </source>
</reference>
<dbReference type="Pfam" id="PF04542">
    <property type="entry name" value="Sigma70_r2"/>
    <property type="match status" value="1"/>
</dbReference>
<keyword evidence="9" id="KW-1185">Reference proteome</keyword>
<feature type="domain" description="RNA polymerase sigma-70 region 2" evidence="6">
    <location>
        <begin position="69"/>
        <end position="133"/>
    </location>
</feature>
<dbReference type="RefSeq" id="WP_311547441.1">
    <property type="nucleotide sequence ID" value="NZ_JAVREK010000032.1"/>
</dbReference>
<name>A0ABU2L048_9ACTN</name>
<dbReference type="NCBIfam" id="TIGR02937">
    <property type="entry name" value="sigma70-ECF"/>
    <property type="match status" value="1"/>
</dbReference>
<dbReference type="InterPro" id="IPR039425">
    <property type="entry name" value="RNA_pol_sigma-70-like"/>
</dbReference>
<proteinExistence type="inferred from homology"/>
<evidence type="ECO:0000256" key="1">
    <source>
        <dbReference type="ARBA" id="ARBA00010641"/>
    </source>
</evidence>
<keyword evidence="2" id="KW-0805">Transcription regulation</keyword>
<evidence type="ECO:0000259" key="7">
    <source>
        <dbReference type="Pfam" id="PF08281"/>
    </source>
</evidence>
<keyword evidence="4" id="KW-0804">Transcription</keyword>
<evidence type="ECO:0000313" key="9">
    <source>
        <dbReference type="Proteomes" id="UP001183226"/>
    </source>
</evidence>
<dbReference type="CDD" id="cd06171">
    <property type="entry name" value="Sigma70_r4"/>
    <property type="match status" value="1"/>
</dbReference>
<dbReference type="PANTHER" id="PTHR43133">
    <property type="entry name" value="RNA POLYMERASE ECF-TYPE SIGMA FACTO"/>
    <property type="match status" value="1"/>
</dbReference>
<gene>
    <name evidence="8" type="ORF">RM446_22650</name>
</gene>
<dbReference type="EMBL" id="JAVREK010000032">
    <property type="protein sequence ID" value="MDT0304930.1"/>
    <property type="molecule type" value="Genomic_DNA"/>
</dbReference>
<evidence type="ECO:0000256" key="3">
    <source>
        <dbReference type="ARBA" id="ARBA00023082"/>
    </source>
</evidence>
<dbReference type="Gene3D" id="1.10.10.10">
    <property type="entry name" value="Winged helix-like DNA-binding domain superfamily/Winged helix DNA-binding domain"/>
    <property type="match status" value="1"/>
</dbReference>
<dbReference type="InterPro" id="IPR013324">
    <property type="entry name" value="RNA_pol_sigma_r3/r4-like"/>
</dbReference>
<dbReference type="InterPro" id="IPR007627">
    <property type="entry name" value="RNA_pol_sigma70_r2"/>
</dbReference>
<dbReference type="InterPro" id="IPR014284">
    <property type="entry name" value="RNA_pol_sigma-70_dom"/>
</dbReference>
<evidence type="ECO:0000259" key="6">
    <source>
        <dbReference type="Pfam" id="PF04542"/>
    </source>
</evidence>
<dbReference type="SUPFAM" id="SSF88946">
    <property type="entry name" value="Sigma2 domain of RNA polymerase sigma factors"/>
    <property type="match status" value="1"/>
</dbReference>
<organism evidence="8 9">
    <name type="scientific">Streptomonospora wellingtoniae</name>
    <dbReference type="NCBI Taxonomy" id="3075544"/>
    <lineage>
        <taxon>Bacteria</taxon>
        <taxon>Bacillati</taxon>
        <taxon>Actinomycetota</taxon>
        <taxon>Actinomycetes</taxon>
        <taxon>Streptosporangiales</taxon>
        <taxon>Nocardiopsidaceae</taxon>
        <taxon>Streptomonospora</taxon>
    </lineage>
</organism>
<accession>A0ABU2L048</accession>
<dbReference type="Proteomes" id="UP001183226">
    <property type="component" value="Unassembled WGS sequence"/>
</dbReference>
<feature type="region of interest" description="Disordered" evidence="5">
    <location>
        <begin position="1"/>
        <end position="45"/>
    </location>
</feature>
<sequence length="226" mass="24429">MSTITRSHPAEGPPKPTAPAAERTPARQQGARASARRVRGSREPLTEQRITDLALAAQSHAPDAVEKFVRATRGDVWRLVAHLSDPQTADDLTQETFVRALCSLTGYAGRSSARIWLMSIARRTVVDHYRAAAARPRAARSGNSEQAADAALSHRPSFEEEVALDDLVDSLPEPRRTAFVLTQLQGFTYEAAAAATGVPIGTVRSRVARARGDLVAVLRRSESDAD</sequence>
<evidence type="ECO:0000313" key="8">
    <source>
        <dbReference type="EMBL" id="MDT0304930.1"/>
    </source>
</evidence>
<dbReference type="InterPro" id="IPR013325">
    <property type="entry name" value="RNA_pol_sigma_r2"/>
</dbReference>
<protein>
    <submittedName>
        <fullName evidence="8">Sigma-70 family RNA polymerase sigma factor</fullName>
    </submittedName>
</protein>
<comment type="caution">
    <text evidence="8">The sequence shown here is derived from an EMBL/GenBank/DDBJ whole genome shotgun (WGS) entry which is preliminary data.</text>
</comment>
<dbReference type="Pfam" id="PF08281">
    <property type="entry name" value="Sigma70_r4_2"/>
    <property type="match status" value="1"/>
</dbReference>
<dbReference type="InterPro" id="IPR036388">
    <property type="entry name" value="WH-like_DNA-bd_sf"/>
</dbReference>
<feature type="compositionally biased region" description="Low complexity" evidence="5">
    <location>
        <begin position="18"/>
        <end position="33"/>
    </location>
</feature>
<evidence type="ECO:0000256" key="5">
    <source>
        <dbReference type="SAM" id="MobiDB-lite"/>
    </source>
</evidence>
<dbReference type="PANTHER" id="PTHR43133:SF61">
    <property type="entry name" value="ECF RNA POLYMERASE SIGMA FACTOR SIGC"/>
    <property type="match status" value="1"/>
</dbReference>
<dbReference type="SUPFAM" id="SSF88659">
    <property type="entry name" value="Sigma3 and sigma4 domains of RNA polymerase sigma factors"/>
    <property type="match status" value="1"/>
</dbReference>
<dbReference type="InterPro" id="IPR013249">
    <property type="entry name" value="RNA_pol_sigma70_r4_t2"/>
</dbReference>